<dbReference type="AlphaFoldDB" id="A0A9D4UFW3"/>
<organism evidence="2 3">
    <name type="scientific">Adiantum capillus-veneris</name>
    <name type="common">Maidenhair fern</name>
    <dbReference type="NCBI Taxonomy" id="13818"/>
    <lineage>
        <taxon>Eukaryota</taxon>
        <taxon>Viridiplantae</taxon>
        <taxon>Streptophyta</taxon>
        <taxon>Embryophyta</taxon>
        <taxon>Tracheophyta</taxon>
        <taxon>Polypodiopsida</taxon>
        <taxon>Polypodiidae</taxon>
        <taxon>Polypodiales</taxon>
        <taxon>Pteridineae</taxon>
        <taxon>Pteridaceae</taxon>
        <taxon>Vittarioideae</taxon>
        <taxon>Adiantum</taxon>
    </lineage>
</organism>
<feature type="region of interest" description="Disordered" evidence="1">
    <location>
        <begin position="1"/>
        <end position="74"/>
    </location>
</feature>
<comment type="caution">
    <text evidence="2">The sequence shown here is derived from an EMBL/GenBank/DDBJ whole genome shotgun (WGS) entry which is preliminary data.</text>
</comment>
<proteinExistence type="predicted"/>
<evidence type="ECO:0000256" key="1">
    <source>
        <dbReference type="SAM" id="MobiDB-lite"/>
    </source>
</evidence>
<feature type="compositionally biased region" description="Basic residues" evidence="1">
    <location>
        <begin position="1"/>
        <end position="12"/>
    </location>
</feature>
<reference evidence="2" key="1">
    <citation type="submission" date="2021-01" db="EMBL/GenBank/DDBJ databases">
        <title>Adiantum capillus-veneris genome.</title>
        <authorList>
            <person name="Fang Y."/>
            <person name="Liao Q."/>
        </authorList>
    </citation>
    <scope>NUCLEOTIDE SEQUENCE</scope>
    <source>
        <strain evidence="2">H3</strain>
        <tissue evidence="2">Leaf</tissue>
    </source>
</reference>
<keyword evidence="3" id="KW-1185">Reference proteome</keyword>
<sequence length="74" mass="8214">MVLRKTSARIKRSLADTKLGKTATSKGKLRQTPSTSRVKALTQGKSGLQRGNQENALSEMHPKAQNNRKYLPNH</sequence>
<evidence type="ECO:0000313" key="2">
    <source>
        <dbReference type="EMBL" id="KAI5066942.1"/>
    </source>
</evidence>
<dbReference type="EMBL" id="JABFUD020000017">
    <property type="protein sequence ID" value="KAI5066942.1"/>
    <property type="molecule type" value="Genomic_DNA"/>
</dbReference>
<gene>
    <name evidence="2" type="ORF">GOP47_0017470</name>
</gene>
<dbReference type="Proteomes" id="UP000886520">
    <property type="component" value="Chromosome 17"/>
</dbReference>
<evidence type="ECO:0000313" key="3">
    <source>
        <dbReference type="Proteomes" id="UP000886520"/>
    </source>
</evidence>
<accession>A0A9D4UFW3</accession>
<feature type="compositionally biased region" description="Polar residues" evidence="1">
    <location>
        <begin position="31"/>
        <end position="56"/>
    </location>
</feature>
<protein>
    <submittedName>
        <fullName evidence="2">Uncharacterized protein</fullName>
    </submittedName>
</protein>
<name>A0A9D4UFW3_ADICA</name>